<dbReference type="Proteomes" id="UP000789920">
    <property type="component" value="Unassembled WGS sequence"/>
</dbReference>
<organism evidence="1 2">
    <name type="scientific">Racocetra persica</name>
    <dbReference type="NCBI Taxonomy" id="160502"/>
    <lineage>
        <taxon>Eukaryota</taxon>
        <taxon>Fungi</taxon>
        <taxon>Fungi incertae sedis</taxon>
        <taxon>Mucoromycota</taxon>
        <taxon>Glomeromycotina</taxon>
        <taxon>Glomeromycetes</taxon>
        <taxon>Diversisporales</taxon>
        <taxon>Gigasporaceae</taxon>
        <taxon>Racocetra</taxon>
    </lineage>
</organism>
<comment type="caution">
    <text evidence="1">The sequence shown here is derived from an EMBL/GenBank/DDBJ whole genome shotgun (WGS) entry which is preliminary data.</text>
</comment>
<sequence>DCTVGDRISNTDLNKFIRSYEVNIFTALYWTQTALPHLNKVNGKIINISSAASIFPMVGSSAYCSSNVYKTVSSSKAALNMITSCLAEEEKEIQTIAICPGPVYTETMEANYKKIEHLNKYSKEELREKTFHPEDTGHYVWRLITNFPTEFNGKFVPSTEPSLASYHKRTILSL</sequence>
<proteinExistence type="predicted"/>
<protein>
    <submittedName>
        <fullName evidence="1">8109_t:CDS:1</fullName>
    </submittedName>
</protein>
<evidence type="ECO:0000313" key="1">
    <source>
        <dbReference type="EMBL" id="CAG8541505.1"/>
    </source>
</evidence>
<accession>A0ACA9LPU3</accession>
<feature type="non-terminal residue" evidence="1">
    <location>
        <position position="1"/>
    </location>
</feature>
<name>A0ACA9LPU3_9GLOM</name>
<reference evidence="1" key="1">
    <citation type="submission" date="2021-06" db="EMBL/GenBank/DDBJ databases">
        <authorList>
            <person name="Kallberg Y."/>
            <person name="Tangrot J."/>
            <person name="Rosling A."/>
        </authorList>
    </citation>
    <scope>NUCLEOTIDE SEQUENCE</scope>
    <source>
        <strain evidence="1">MA461A</strain>
    </source>
</reference>
<dbReference type="EMBL" id="CAJVQC010004509">
    <property type="protein sequence ID" value="CAG8541505.1"/>
    <property type="molecule type" value="Genomic_DNA"/>
</dbReference>
<gene>
    <name evidence="1" type="ORF">RPERSI_LOCUS3571</name>
</gene>
<keyword evidence="2" id="KW-1185">Reference proteome</keyword>
<evidence type="ECO:0000313" key="2">
    <source>
        <dbReference type="Proteomes" id="UP000789920"/>
    </source>
</evidence>